<accession>A0A1L7CU44</accession>
<dbReference type="KEGG" id="cfk:CFRA_09005"/>
<dbReference type="RefSeq" id="WP_075664355.1">
    <property type="nucleotide sequence ID" value="NZ_CP009247.1"/>
</dbReference>
<reference evidence="3 4" key="1">
    <citation type="submission" date="2014-08" db="EMBL/GenBank/DDBJ databases">
        <title>Complete genome sequence of Corynebacterium frankenforstense ST18(T) (=DSM 45800(T)), isolated from raw cow milk.</title>
        <authorList>
            <person name="Ruckert C."/>
            <person name="Albersmeier A."/>
            <person name="Winkler A."/>
            <person name="Lipski A."/>
            <person name="Kalinowski J."/>
        </authorList>
    </citation>
    <scope>NUCLEOTIDE SEQUENCE [LARGE SCALE GENOMIC DNA]</scope>
    <source>
        <strain evidence="3 4">ST18</strain>
    </source>
</reference>
<protein>
    <recommendedName>
        <fullName evidence="5">Cutinase</fullName>
    </recommendedName>
</protein>
<dbReference type="InterPro" id="IPR029058">
    <property type="entry name" value="AB_hydrolase_fold"/>
</dbReference>
<dbReference type="SMART" id="SM01110">
    <property type="entry name" value="Cutinase"/>
    <property type="match status" value="1"/>
</dbReference>
<feature type="chain" id="PRO_5011978703" description="Cutinase" evidence="2">
    <location>
        <begin position="30"/>
        <end position="272"/>
    </location>
</feature>
<proteinExistence type="predicted"/>
<gene>
    <name evidence="3" type="ORF">CFRA_09005</name>
</gene>
<dbReference type="Gene3D" id="3.40.50.1820">
    <property type="entry name" value="alpha/beta hydrolase"/>
    <property type="match status" value="1"/>
</dbReference>
<evidence type="ECO:0000256" key="2">
    <source>
        <dbReference type="SAM" id="SignalP"/>
    </source>
</evidence>
<dbReference type="AlphaFoldDB" id="A0A1L7CU44"/>
<dbReference type="SUPFAM" id="SSF53474">
    <property type="entry name" value="alpha/beta-Hydrolases"/>
    <property type="match status" value="1"/>
</dbReference>
<dbReference type="EMBL" id="CP009247">
    <property type="protein sequence ID" value="APT89365.1"/>
    <property type="molecule type" value="Genomic_DNA"/>
</dbReference>
<dbReference type="Proteomes" id="UP000185434">
    <property type="component" value="Chromosome"/>
</dbReference>
<name>A0A1L7CU44_9CORY</name>
<evidence type="ECO:0008006" key="5">
    <source>
        <dbReference type="Google" id="ProtNLM"/>
    </source>
</evidence>
<dbReference type="InterPro" id="IPR000675">
    <property type="entry name" value="Cutinase/axe"/>
</dbReference>
<dbReference type="STRING" id="1437875.CFRA_09005"/>
<sequence>MSLAATARRAALAAGALVLAGTVAPVADAAVPAPETCRDVAVIAARGTDQDDPGFGDEGKTLRGLLDLAEARHPGLNARAELIALDREVYPGTLGLPQLAEEGERLSPADTARRALEVIPELGQVHASDPRATIEALPGHLERHEAETGCRPDYVLLGYSQGATVLTGLETRLHAQGRLRGVIYLGDPHAPHGALPGLPELMGIPRVPAGEVERVEYCLPKDFSCDFSPEAAALALGDGGGPHDTYFTGRPEHAPREAEVADALARMVDGDV</sequence>
<organism evidence="3 4">
    <name type="scientific">Corynebacterium frankenforstense DSM 45800</name>
    <dbReference type="NCBI Taxonomy" id="1437875"/>
    <lineage>
        <taxon>Bacteria</taxon>
        <taxon>Bacillati</taxon>
        <taxon>Actinomycetota</taxon>
        <taxon>Actinomycetes</taxon>
        <taxon>Mycobacteriales</taxon>
        <taxon>Corynebacteriaceae</taxon>
        <taxon>Corynebacterium</taxon>
    </lineage>
</organism>
<evidence type="ECO:0000313" key="4">
    <source>
        <dbReference type="Proteomes" id="UP000185434"/>
    </source>
</evidence>
<dbReference type="GO" id="GO:0016787">
    <property type="term" value="F:hydrolase activity"/>
    <property type="evidence" value="ECO:0007669"/>
    <property type="project" value="UniProtKB-KW"/>
</dbReference>
<feature type="signal peptide" evidence="2">
    <location>
        <begin position="1"/>
        <end position="29"/>
    </location>
</feature>
<evidence type="ECO:0000256" key="1">
    <source>
        <dbReference type="ARBA" id="ARBA00022801"/>
    </source>
</evidence>
<keyword evidence="2" id="KW-0732">Signal</keyword>
<dbReference type="OrthoDB" id="4457739at2"/>
<keyword evidence="1" id="KW-0378">Hydrolase</keyword>
<keyword evidence="4" id="KW-1185">Reference proteome</keyword>
<evidence type="ECO:0000313" key="3">
    <source>
        <dbReference type="EMBL" id="APT89365.1"/>
    </source>
</evidence>